<dbReference type="Proteomes" id="UP000252770">
    <property type="component" value="Unassembled WGS sequence"/>
</dbReference>
<accession>A0A367YUE4</accession>
<organism evidence="1 2">
    <name type="scientific">Desertihabitans brevis</name>
    <dbReference type="NCBI Taxonomy" id="2268447"/>
    <lineage>
        <taxon>Bacteria</taxon>
        <taxon>Bacillati</taxon>
        <taxon>Actinomycetota</taxon>
        <taxon>Actinomycetes</taxon>
        <taxon>Propionibacteriales</taxon>
        <taxon>Propionibacteriaceae</taxon>
        <taxon>Desertihabitans</taxon>
    </lineage>
</organism>
<dbReference type="EMBL" id="QOUI01000006">
    <property type="protein sequence ID" value="RCK69438.1"/>
    <property type="molecule type" value="Genomic_DNA"/>
</dbReference>
<reference evidence="1 2" key="1">
    <citation type="submission" date="2018-07" db="EMBL/GenBank/DDBJ databases">
        <title>Desertimonas flava gen. nov. sp. nov.</title>
        <authorList>
            <person name="Liu S."/>
        </authorList>
    </citation>
    <scope>NUCLEOTIDE SEQUENCE [LARGE SCALE GENOMIC DNA]</scope>
    <source>
        <strain evidence="1 2">16Sb5-5</strain>
    </source>
</reference>
<comment type="caution">
    <text evidence="1">The sequence shown here is derived from an EMBL/GenBank/DDBJ whole genome shotgun (WGS) entry which is preliminary data.</text>
</comment>
<sequence length="158" mass="17328">MPAPKTFSPEAAVGESFRLDASGRVYVYRFGDRSKGIDWLSRRRQGAGGGFPRPGPEELNDWALKQSSYGSSSENVADNPFLSVATDPDALYAHGEGWVQKILEAAPTLGVFLVPAGALFRPSPTKLISRSETEWLYYDGDAPITDHLEEWLANPLLD</sequence>
<evidence type="ECO:0000313" key="2">
    <source>
        <dbReference type="Proteomes" id="UP000252770"/>
    </source>
</evidence>
<keyword evidence="2" id="KW-1185">Reference proteome</keyword>
<gene>
    <name evidence="1" type="ORF">DT076_11180</name>
</gene>
<proteinExistence type="predicted"/>
<name>A0A367YUE4_9ACTN</name>
<dbReference type="RefSeq" id="WP_114126756.1">
    <property type="nucleotide sequence ID" value="NZ_QOUI01000006.1"/>
</dbReference>
<dbReference type="AlphaFoldDB" id="A0A367YUE4"/>
<evidence type="ECO:0000313" key="1">
    <source>
        <dbReference type="EMBL" id="RCK69438.1"/>
    </source>
</evidence>
<protein>
    <submittedName>
        <fullName evidence="1">Uncharacterized protein</fullName>
    </submittedName>
</protein>